<keyword evidence="5 7" id="KW-0548">Nucleotidyltransferase</keyword>
<evidence type="ECO:0000256" key="5">
    <source>
        <dbReference type="ARBA" id="ARBA00022695"/>
    </source>
</evidence>
<evidence type="ECO:0000313" key="8">
    <source>
        <dbReference type="EMBL" id="MBE8718001.1"/>
    </source>
</evidence>
<protein>
    <recommendedName>
        <fullName evidence="7">2-C-methyl-D-erythritol 4-phosphate cytidylyltransferase</fullName>
        <ecNumber evidence="7">2.7.7.60</ecNumber>
    </recommendedName>
    <alternativeName>
        <fullName evidence="7">4-diphosphocytidyl-2C-methyl-D-erythritol synthase</fullName>
    </alternativeName>
    <alternativeName>
        <fullName evidence="7">MEP cytidylyltransferase</fullName>
        <shortName evidence="7">MCT</shortName>
    </alternativeName>
</protein>
<evidence type="ECO:0000256" key="2">
    <source>
        <dbReference type="ARBA" id="ARBA00004787"/>
    </source>
</evidence>
<evidence type="ECO:0000256" key="7">
    <source>
        <dbReference type="HAMAP-Rule" id="MF_00108"/>
    </source>
</evidence>
<dbReference type="FunFam" id="3.90.550.10:FF:000003">
    <property type="entry name" value="2-C-methyl-D-erythritol 4-phosphate cytidylyltransferase"/>
    <property type="match status" value="1"/>
</dbReference>
<dbReference type="CDD" id="cd02516">
    <property type="entry name" value="CDP-ME_synthetase"/>
    <property type="match status" value="1"/>
</dbReference>
<dbReference type="EC" id="2.7.7.60" evidence="7"/>
<accession>A0A928YTW2</accession>
<dbReference type="InterPro" id="IPR034683">
    <property type="entry name" value="IspD/TarI"/>
</dbReference>
<feature type="site" description="Transition state stabilizer" evidence="7">
    <location>
        <position position="32"/>
    </location>
</feature>
<dbReference type="InterPro" id="IPR050088">
    <property type="entry name" value="IspD/TarI_cytidylyltransf_bact"/>
</dbReference>
<keyword evidence="9" id="KW-1185">Reference proteome</keyword>
<evidence type="ECO:0000313" key="9">
    <source>
        <dbReference type="Proteomes" id="UP000652567"/>
    </source>
</evidence>
<feature type="site" description="Positions MEP for the nucleophilic attack" evidence="7">
    <location>
        <position position="166"/>
    </location>
</feature>
<dbReference type="InterPro" id="IPR001228">
    <property type="entry name" value="IspD"/>
</dbReference>
<evidence type="ECO:0000256" key="3">
    <source>
        <dbReference type="ARBA" id="ARBA00009789"/>
    </source>
</evidence>
<proteinExistence type="inferred from homology"/>
<evidence type="ECO:0000256" key="1">
    <source>
        <dbReference type="ARBA" id="ARBA00001282"/>
    </source>
</evidence>
<name>A0A928YTW2_9GAMM</name>
<dbReference type="NCBIfam" id="TIGR00453">
    <property type="entry name" value="ispD"/>
    <property type="match status" value="1"/>
</dbReference>
<dbReference type="InterPro" id="IPR029044">
    <property type="entry name" value="Nucleotide-diphossugar_trans"/>
</dbReference>
<dbReference type="EMBL" id="PRDL01000001">
    <property type="protein sequence ID" value="MBE8718001.1"/>
    <property type="molecule type" value="Genomic_DNA"/>
</dbReference>
<dbReference type="InterPro" id="IPR018294">
    <property type="entry name" value="ISPD_synthase_CS"/>
</dbReference>
<dbReference type="Pfam" id="PF01128">
    <property type="entry name" value="IspD"/>
    <property type="match status" value="1"/>
</dbReference>
<dbReference type="HAMAP" id="MF_00108">
    <property type="entry name" value="IspD"/>
    <property type="match status" value="1"/>
</dbReference>
<comment type="function">
    <text evidence="7">Catalyzes the formation of 4-diphosphocytidyl-2-C-methyl-D-erythritol from CTP and 2-C-methyl-D-erythritol 4-phosphate (MEP).</text>
</comment>
<comment type="pathway">
    <text evidence="2 7">Isoprenoid biosynthesis; isopentenyl diphosphate biosynthesis via DXP pathway; isopentenyl diphosphate from 1-deoxy-D-xylulose 5-phosphate: step 2/6.</text>
</comment>
<keyword evidence="6 7" id="KW-0414">Isoprene biosynthesis</keyword>
<comment type="similarity">
    <text evidence="3 7">Belongs to the IspD/TarI cytidylyltransferase family. IspD subfamily.</text>
</comment>
<feature type="site" description="Positions MEP for the nucleophilic attack" evidence="7">
    <location>
        <position position="222"/>
    </location>
</feature>
<sequence>MMNSSALPSPSACWIIVPAAGIGARMNADIPKQYLSLAGKTVLEWTLQRLHQVPDVKGIVVAIRDDDKHWPALELSRLYPTLTVVAGGDERHLSVLNALNALRLQADPDDWVLVHDAARPCIHLTDIAALRHHLQSHAVGGILATPVSDTLKSVVESRCIETTLDRSVLWQAQTPQQFRYGLLRDALLAAQQHNHLVTDESSALERAGYQPLIIEGRRDNLKITRPEDLALAGWILQQQETAQ</sequence>
<dbReference type="PANTHER" id="PTHR32125:SF4">
    <property type="entry name" value="2-C-METHYL-D-ERYTHRITOL 4-PHOSPHATE CYTIDYLYLTRANSFERASE, CHLOROPLASTIC"/>
    <property type="match status" value="1"/>
</dbReference>
<evidence type="ECO:0000256" key="6">
    <source>
        <dbReference type="ARBA" id="ARBA00023229"/>
    </source>
</evidence>
<dbReference type="PROSITE" id="PS01295">
    <property type="entry name" value="ISPD"/>
    <property type="match status" value="1"/>
</dbReference>
<reference evidence="8" key="1">
    <citation type="submission" date="2018-07" db="EMBL/GenBank/DDBJ databases">
        <title>Genome assembly of strain Ka43.</title>
        <authorList>
            <person name="Kukolya J."/>
            <person name="Nagy I."/>
            <person name="Horvath B."/>
            <person name="Toth A."/>
        </authorList>
    </citation>
    <scope>NUCLEOTIDE SEQUENCE</scope>
    <source>
        <strain evidence="8">KB43</strain>
    </source>
</reference>
<dbReference type="GO" id="GO:0050518">
    <property type="term" value="F:2-C-methyl-D-erythritol 4-phosphate cytidylyltransferase activity"/>
    <property type="evidence" value="ECO:0007669"/>
    <property type="project" value="UniProtKB-UniRule"/>
</dbReference>
<dbReference type="Proteomes" id="UP000652567">
    <property type="component" value="Unassembled WGS sequence"/>
</dbReference>
<comment type="catalytic activity">
    <reaction evidence="1 7">
        <text>2-C-methyl-D-erythritol 4-phosphate + CTP + H(+) = 4-CDP-2-C-methyl-D-erythritol + diphosphate</text>
        <dbReference type="Rhea" id="RHEA:13429"/>
        <dbReference type="ChEBI" id="CHEBI:15378"/>
        <dbReference type="ChEBI" id="CHEBI:33019"/>
        <dbReference type="ChEBI" id="CHEBI:37563"/>
        <dbReference type="ChEBI" id="CHEBI:57823"/>
        <dbReference type="ChEBI" id="CHEBI:58262"/>
        <dbReference type="EC" id="2.7.7.60"/>
    </reaction>
</comment>
<dbReference type="GO" id="GO:0019288">
    <property type="term" value="P:isopentenyl diphosphate biosynthetic process, methylerythritol 4-phosphate pathway"/>
    <property type="evidence" value="ECO:0007669"/>
    <property type="project" value="UniProtKB-UniRule"/>
</dbReference>
<dbReference type="PANTHER" id="PTHR32125">
    <property type="entry name" value="2-C-METHYL-D-ERYTHRITOL 4-PHOSPHATE CYTIDYLYLTRANSFERASE, CHLOROPLASTIC"/>
    <property type="match status" value="1"/>
</dbReference>
<dbReference type="AlphaFoldDB" id="A0A928YTW2"/>
<dbReference type="SUPFAM" id="SSF53448">
    <property type="entry name" value="Nucleotide-diphospho-sugar transferases"/>
    <property type="match status" value="1"/>
</dbReference>
<comment type="caution">
    <text evidence="8">The sequence shown here is derived from an EMBL/GenBank/DDBJ whole genome shotgun (WGS) entry which is preliminary data.</text>
</comment>
<keyword evidence="4 7" id="KW-0808">Transferase</keyword>
<dbReference type="RefSeq" id="WP_193910212.1">
    <property type="nucleotide sequence ID" value="NZ_PRDL01000001.1"/>
</dbReference>
<feature type="site" description="Transition state stabilizer" evidence="7">
    <location>
        <position position="25"/>
    </location>
</feature>
<evidence type="ECO:0000256" key="4">
    <source>
        <dbReference type="ARBA" id="ARBA00022679"/>
    </source>
</evidence>
<gene>
    <name evidence="7" type="primary">ispD</name>
    <name evidence="8" type="ORF">C4F51_12475</name>
</gene>
<dbReference type="Gene3D" id="3.90.550.10">
    <property type="entry name" value="Spore Coat Polysaccharide Biosynthesis Protein SpsA, Chain A"/>
    <property type="match status" value="1"/>
</dbReference>
<organism evidence="8 9">
    <name type="scientific">Cellvibrio polysaccharolyticus</name>
    <dbReference type="NCBI Taxonomy" id="2082724"/>
    <lineage>
        <taxon>Bacteria</taxon>
        <taxon>Pseudomonadati</taxon>
        <taxon>Pseudomonadota</taxon>
        <taxon>Gammaproteobacteria</taxon>
        <taxon>Cellvibrionales</taxon>
        <taxon>Cellvibrionaceae</taxon>
        <taxon>Cellvibrio</taxon>
    </lineage>
</organism>